<dbReference type="GO" id="GO:0016491">
    <property type="term" value="F:oxidoreductase activity"/>
    <property type="evidence" value="ECO:0007669"/>
    <property type="project" value="UniProtKB-KW"/>
</dbReference>
<keyword evidence="6" id="KW-0560">Oxidoreductase</keyword>
<dbReference type="EMBL" id="DXFB01000126">
    <property type="protein sequence ID" value="HIX45514.1"/>
    <property type="molecule type" value="Genomic_DNA"/>
</dbReference>
<evidence type="ECO:0000256" key="7">
    <source>
        <dbReference type="ARBA" id="ARBA00023027"/>
    </source>
</evidence>
<dbReference type="SUPFAM" id="SSF51905">
    <property type="entry name" value="FAD/NAD(P)-binding domain"/>
    <property type="match status" value="1"/>
</dbReference>
<evidence type="ECO:0000256" key="2">
    <source>
        <dbReference type="ARBA" id="ARBA00022630"/>
    </source>
</evidence>
<sequence>MSRYDIVIAGGGLAGLECAAILAKEGMNVCVLEQNHLIGGCFQSFTRFGRLLDTGIHYVGSMDEGQLLHTIFKYMGITDKLRLQRLDEEGFDRIYLDGREYRYAMGYDRFVETLAQEFPHERAALRRYVTQLQEIGNTSSVELLRRGIFSDGGYKYFSHSASAFIEECIQDTTLRRVLAGTVQLYGGIYDRSPLYCHGMINNSYISGAYRFVGGSAQVTDALADVVRTYGGEVRNNSRITRFVVDGARVKAVYVNDEEYIEADRFISTIHPQATLALLDDTPTIKKAYKRRIAAMPNTYGIFTVYLLTKPGTVPYDNFNRFLHTRNDMWFDEHNDMQSCLVSQQAVSSHNDYADVVTLLTPTSYDEVSRWENTRVEHRGDDYRAYKEQKTRSILDYVRRHGLDYEGCIDHIITSSPLTYRDYTATTQGAAYGFEKNYKCPHLCVLSSRTHLPNFYFAGQNLNVHGALGVSLTSLLTCAEFLGQDYLAKKIGYA</sequence>
<dbReference type="Gene3D" id="3.50.50.60">
    <property type="entry name" value="FAD/NAD(P)-binding domain"/>
    <property type="match status" value="2"/>
</dbReference>
<dbReference type="Pfam" id="PF01593">
    <property type="entry name" value="Amino_oxidase"/>
    <property type="match status" value="1"/>
</dbReference>
<keyword evidence="7" id="KW-0520">NAD</keyword>
<keyword evidence="5" id="KW-0521">NADP</keyword>
<protein>
    <submittedName>
        <fullName evidence="9">NAD(P)/FAD-dependent oxidoreductase</fullName>
    </submittedName>
</protein>
<dbReference type="InterPro" id="IPR036188">
    <property type="entry name" value="FAD/NAD-bd_sf"/>
</dbReference>
<dbReference type="InterPro" id="IPR002937">
    <property type="entry name" value="Amino_oxidase"/>
</dbReference>
<gene>
    <name evidence="9" type="ORF">H9982_04770</name>
</gene>
<keyword evidence="4" id="KW-0274">FAD</keyword>
<keyword evidence="2" id="KW-0285">Flavoprotein</keyword>
<evidence type="ECO:0000256" key="6">
    <source>
        <dbReference type="ARBA" id="ARBA00023002"/>
    </source>
</evidence>
<dbReference type="InterPro" id="IPR052206">
    <property type="entry name" value="Retinol_saturase"/>
</dbReference>
<dbReference type="Proteomes" id="UP000824246">
    <property type="component" value="Unassembled WGS sequence"/>
</dbReference>
<dbReference type="InterPro" id="IPR001613">
    <property type="entry name" value="Flavin_amine_oxidase"/>
</dbReference>
<dbReference type="PANTHER" id="PTHR46091">
    <property type="entry name" value="BLR7054 PROTEIN"/>
    <property type="match status" value="1"/>
</dbReference>
<evidence type="ECO:0000313" key="10">
    <source>
        <dbReference type="Proteomes" id="UP000824246"/>
    </source>
</evidence>
<keyword evidence="3" id="KW-0732">Signal</keyword>
<evidence type="ECO:0000256" key="1">
    <source>
        <dbReference type="ARBA" id="ARBA00001974"/>
    </source>
</evidence>
<dbReference type="PANTHER" id="PTHR46091:SF3">
    <property type="entry name" value="AMINE OXIDASE DOMAIN-CONTAINING PROTEIN"/>
    <property type="match status" value="1"/>
</dbReference>
<dbReference type="PRINTS" id="PR00757">
    <property type="entry name" value="AMINEOXDASEF"/>
</dbReference>
<evidence type="ECO:0000256" key="4">
    <source>
        <dbReference type="ARBA" id="ARBA00022827"/>
    </source>
</evidence>
<name>A0A9D1VRF4_9BACT</name>
<evidence type="ECO:0000256" key="5">
    <source>
        <dbReference type="ARBA" id="ARBA00022857"/>
    </source>
</evidence>
<proteinExistence type="predicted"/>
<evidence type="ECO:0000313" key="9">
    <source>
        <dbReference type="EMBL" id="HIX45514.1"/>
    </source>
</evidence>
<reference evidence="9" key="1">
    <citation type="journal article" date="2021" name="PeerJ">
        <title>Extensive microbial diversity within the chicken gut microbiome revealed by metagenomics and culture.</title>
        <authorList>
            <person name="Gilroy R."/>
            <person name="Ravi A."/>
            <person name="Getino M."/>
            <person name="Pursley I."/>
            <person name="Horton D.L."/>
            <person name="Alikhan N.F."/>
            <person name="Baker D."/>
            <person name="Gharbi K."/>
            <person name="Hall N."/>
            <person name="Watson M."/>
            <person name="Adriaenssens E.M."/>
            <person name="Foster-Nyarko E."/>
            <person name="Jarju S."/>
            <person name="Secka A."/>
            <person name="Antonio M."/>
            <person name="Oren A."/>
            <person name="Chaudhuri R.R."/>
            <person name="La Ragione R."/>
            <person name="Hildebrand F."/>
            <person name="Pallen M.J."/>
        </authorList>
    </citation>
    <scope>NUCLEOTIDE SEQUENCE</scope>
    <source>
        <strain evidence="9">ChiHjej12B11-16260</strain>
    </source>
</reference>
<comment type="cofactor">
    <cofactor evidence="1">
        <name>FAD</name>
        <dbReference type="ChEBI" id="CHEBI:57692"/>
    </cofactor>
</comment>
<evidence type="ECO:0000259" key="8">
    <source>
        <dbReference type="Pfam" id="PF01593"/>
    </source>
</evidence>
<organism evidence="9 10">
    <name type="scientific">Candidatus Barnesiella excrementipullorum</name>
    <dbReference type="NCBI Taxonomy" id="2838479"/>
    <lineage>
        <taxon>Bacteria</taxon>
        <taxon>Pseudomonadati</taxon>
        <taxon>Bacteroidota</taxon>
        <taxon>Bacteroidia</taxon>
        <taxon>Bacteroidales</taxon>
        <taxon>Barnesiellaceae</taxon>
        <taxon>Barnesiella</taxon>
    </lineage>
</organism>
<evidence type="ECO:0000256" key="3">
    <source>
        <dbReference type="ARBA" id="ARBA00022729"/>
    </source>
</evidence>
<feature type="domain" description="Amine oxidase" evidence="8">
    <location>
        <begin position="13"/>
        <end position="373"/>
    </location>
</feature>
<comment type="caution">
    <text evidence="9">The sequence shown here is derived from an EMBL/GenBank/DDBJ whole genome shotgun (WGS) entry which is preliminary data.</text>
</comment>
<reference evidence="9" key="2">
    <citation type="submission" date="2021-04" db="EMBL/GenBank/DDBJ databases">
        <authorList>
            <person name="Gilroy R."/>
        </authorList>
    </citation>
    <scope>NUCLEOTIDE SEQUENCE</scope>
    <source>
        <strain evidence="9">ChiHjej12B11-16260</strain>
    </source>
</reference>
<dbReference type="AlphaFoldDB" id="A0A9D1VRF4"/>
<accession>A0A9D1VRF4</accession>